<evidence type="ECO:0000256" key="5">
    <source>
        <dbReference type="ARBA" id="ARBA00029594"/>
    </source>
</evidence>
<dbReference type="RefSeq" id="WP_263735113.1">
    <property type="nucleotide sequence ID" value="NZ_JAOWKY010000003.1"/>
</dbReference>
<comment type="caution">
    <text evidence="7">The sequence shown here is derived from an EMBL/GenBank/DDBJ whole genome shotgun (WGS) entry which is preliminary data.</text>
</comment>
<comment type="subcellular location">
    <subcellularLocation>
        <location evidence="2">Secreted</location>
    </subcellularLocation>
</comment>
<dbReference type="SMART" id="SM00155">
    <property type="entry name" value="PLDc"/>
    <property type="match status" value="2"/>
</dbReference>
<evidence type="ECO:0000259" key="6">
    <source>
        <dbReference type="PROSITE" id="PS50035"/>
    </source>
</evidence>
<dbReference type="SUPFAM" id="SSF56024">
    <property type="entry name" value="Phospholipase D/nuclease"/>
    <property type="match status" value="2"/>
</dbReference>
<feature type="domain" description="PLD phosphodiesterase" evidence="6">
    <location>
        <begin position="415"/>
        <end position="442"/>
    </location>
</feature>
<evidence type="ECO:0000256" key="4">
    <source>
        <dbReference type="ARBA" id="ARBA00022525"/>
    </source>
</evidence>
<dbReference type="EMBL" id="JAOWKY010000003">
    <property type="protein sequence ID" value="MCV2869452.1"/>
    <property type="molecule type" value="Genomic_DNA"/>
</dbReference>
<dbReference type="Proteomes" id="UP001652542">
    <property type="component" value="Unassembled WGS sequence"/>
</dbReference>
<name>A0ABT2ZEL1_9RHOB</name>
<dbReference type="CDD" id="cd09113">
    <property type="entry name" value="PLDc_ymdC_like_2"/>
    <property type="match status" value="1"/>
</dbReference>
<dbReference type="CDD" id="cd09111">
    <property type="entry name" value="PLDc_ymdC_like_1"/>
    <property type="match status" value="1"/>
</dbReference>
<evidence type="ECO:0000256" key="3">
    <source>
        <dbReference type="ARBA" id="ARBA00018392"/>
    </source>
</evidence>
<keyword evidence="4" id="KW-0964">Secreted</keyword>
<evidence type="ECO:0000256" key="2">
    <source>
        <dbReference type="ARBA" id="ARBA00004613"/>
    </source>
</evidence>
<sequence>MNGWPRRLVRAVWHFLTVAATCALAVVRARSPYPLPSLDGRTESQAIPASSDTALGAAILPEAARHPGCSGILALENGIDAFAARMALAHAAQRSIDAQYYIWEDDLTGIRLLSELAAAAERGVRVRILVDDIGTSALDQELLSLAKLPMAEVRIFNPFVLRFPRNLSYLFDFPRLNRRMHNKSFTVDGVATIIGGRNIGNLYFETGSGNLYSDLDVLAVGPAAADVATDFDRYWNSLSAYPVERLVKPEPDGATRLARRDAANQQTAQAEAYGKAVGSSQLYARIMEHRLPLDWAKTRLFSDDPAKALGAVEHDGVMIRALLDELGQPAAAFDIISAYLVPGKRVISDLNEMARSGVHLRTLTNALESTDATPVHSGYMRYRDALLDMGAEVWELKNEDGERKSVNDLGIVAVSRTALHAKTFQIDRRRAFVGSLNFDPRSKRLNCEMGLVIDSPALAGLVADWLDENLPKLAYRVRRSPTGTLVWIERPGHPNEVLWTAEPNTTLPLRAMVRLVSLLPVEGLL</sequence>
<dbReference type="InterPro" id="IPR025202">
    <property type="entry name" value="PLD-like_dom"/>
</dbReference>
<gene>
    <name evidence="7" type="ORF">OEW28_12525</name>
</gene>
<evidence type="ECO:0000256" key="1">
    <source>
        <dbReference type="ARBA" id="ARBA00003145"/>
    </source>
</evidence>
<feature type="domain" description="PLD phosphodiesterase" evidence="6">
    <location>
        <begin position="176"/>
        <end position="203"/>
    </location>
</feature>
<accession>A0ABT2ZEL1</accession>
<dbReference type="PROSITE" id="PS50035">
    <property type="entry name" value="PLD"/>
    <property type="match status" value="2"/>
</dbReference>
<dbReference type="InterPro" id="IPR001736">
    <property type="entry name" value="PLipase_D/transphosphatidylase"/>
</dbReference>
<evidence type="ECO:0000313" key="7">
    <source>
        <dbReference type="EMBL" id="MCV2869452.1"/>
    </source>
</evidence>
<proteinExistence type="predicted"/>
<dbReference type="Pfam" id="PF13091">
    <property type="entry name" value="PLDc_2"/>
    <property type="match status" value="2"/>
</dbReference>
<dbReference type="Gene3D" id="3.30.870.10">
    <property type="entry name" value="Endonuclease Chain A"/>
    <property type="match status" value="2"/>
</dbReference>
<evidence type="ECO:0000313" key="8">
    <source>
        <dbReference type="Proteomes" id="UP001652542"/>
    </source>
</evidence>
<protein>
    <recommendedName>
        <fullName evidence="3">Phospholipase D</fullName>
    </recommendedName>
    <alternativeName>
        <fullName evidence="5">Choline phosphatase</fullName>
    </alternativeName>
</protein>
<keyword evidence="8" id="KW-1185">Reference proteome</keyword>
<comment type="function">
    <text evidence="1">Could be a virulence factor.</text>
</comment>
<dbReference type="PANTHER" id="PTHR21248">
    <property type="entry name" value="CARDIOLIPIN SYNTHASE"/>
    <property type="match status" value="1"/>
</dbReference>
<dbReference type="PANTHER" id="PTHR21248:SF12">
    <property type="entry name" value="CARDIOLIPIN SYNTHASE C"/>
    <property type="match status" value="1"/>
</dbReference>
<reference evidence="7 8" key="1">
    <citation type="submission" date="2022-10" db="EMBL/GenBank/DDBJ databases">
        <title>Defluviimonas sp. nov., isolated from ocean surface water.</title>
        <authorList>
            <person name="He W."/>
            <person name="Wang L."/>
            <person name="Zhang D.-F."/>
        </authorList>
    </citation>
    <scope>NUCLEOTIDE SEQUENCE [LARGE SCALE GENOMIC DNA]</scope>
    <source>
        <strain evidence="7 8">WL0002</strain>
    </source>
</reference>
<organism evidence="7 8">
    <name type="scientific">Albidovulum marisflavi</name>
    <dbReference type="NCBI Taxonomy" id="2984159"/>
    <lineage>
        <taxon>Bacteria</taxon>
        <taxon>Pseudomonadati</taxon>
        <taxon>Pseudomonadota</taxon>
        <taxon>Alphaproteobacteria</taxon>
        <taxon>Rhodobacterales</taxon>
        <taxon>Paracoccaceae</taxon>
        <taxon>Albidovulum</taxon>
    </lineage>
</organism>